<feature type="transmembrane region" description="Helical" evidence="1">
    <location>
        <begin position="140"/>
        <end position="159"/>
    </location>
</feature>
<proteinExistence type="predicted"/>
<evidence type="ECO:0000256" key="1">
    <source>
        <dbReference type="SAM" id="Phobius"/>
    </source>
</evidence>
<keyword evidence="1" id="KW-1133">Transmembrane helix</keyword>
<evidence type="ECO:0000313" key="4">
    <source>
        <dbReference type="Proteomes" id="UP000321234"/>
    </source>
</evidence>
<dbReference type="EMBL" id="VKAC01000003">
    <property type="protein sequence ID" value="TXR56957.1"/>
    <property type="molecule type" value="Genomic_DNA"/>
</dbReference>
<organism evidence="3 4">
    <name type="scientific">Quadrisphaera setariae</name>
    <dbReference type="NCBI Taxonomy" id="2593304"/>
    <lineage>
        <taxon>Bacteria</taxon>
        <taxon>Bacillati</taxon>
        <taxon>Actinomycetota</taxon>
        <taxon>Actinomycetes</taxon>
        <taxon>Kineosporiales</taxon>
        <taxon>Kineosporiaceae</taxon>
        <taxon>Quadrisphaera</taxon>
    </lineage>
</organism>
<feature type="transmembrane region" description="Helical" evidence="1">
    <location>
        <begin position="87"/>
        <end position="104"/>
    </location>
</feature>
<feature type="transmembrane region" description="Helical" evidence="1">
    <location>
        <begin position="57"/>
        <end position="75"/>
    </location>
</feature>
<feature type="domain" description="Heparan-alpha-glucosaminide N-acetyltransferase catalytic" evidence="2">
    <location>
        <begin position="16"/>
        <end position="154"/>
    </location>
</feature>
<dbReference type="OrthoDB" id="9788724at2"/>
<evidence type="ECO:0000313" key="3">
    <source>
        <dbReference type="EMBL" id="TXR56957.1"/>
    </source>
</evidence>
<dbReference type="Proteomes" id="UP000321234">
    <property type="component" value="Unassembled WGS sequence"/>
</dbReference>
<feature type="transmembrane region" description="Helical" evidence="1">
    <location>
        <begin position="356"/>
        <end position="374"/>
    </location>
</feature>
<comment type="caution">
    <text evidence="3">The sequence shown here is derived from an EMBL/GenBank/DDBJ whole genome shotgun (WGS) entry which is preliminary data.</text>
</comment>
<feature type="transmembrane region" description="Helical" evidence="1">
    <location>
        <begin position="116"/>
        <end position="133"/>
    </location>
</feature>
<accession>A0A5C8ZGM8</accession>
<keyword evidence="1" id="KW-0472">Membrane</keyword>
<keyword evidence="4" id="KW-1185">Reference proteome</keyword>
<name>A0A5C8ZGM8_9ACTN</name>
<feature type="transmembrane region" description="Helical" evidence="1">
    <location>
        <begin position="294"/>
        <end position="318"/>
    </location>
</feature>
<feature type="transmembrane region" description="Helical" evidence="1">
    <location>
        <begin position="394"/>
        <end position="417"/>
    </location>
</feature>
<dbReference type="InterPro" id="IPR012429">
    <property type="entry name" value="HGSNAT_cat"/>
</dbReference>
<dbReference type="RefSeq" id="WP_147925378.1">
    <property type="nucleotide sequence ID" value="NZ_VKAC01000003.1"/>
</dbReference>
<dbReference type="PANTHER" id="PTHR31061:SF24">
    <property type="entry name" value="LD22376P"/>
    <property type="match status" value="1"/>
</dbReference>
<feature type="transmembrane region" description="Helical" evidence="1">
    <location>
        <begin position="17"/>
        <end position="37"/>
    </location>
</feature>
<reference evidence="3 4" key="1">
    <citation type="submission" date="2019-07" db="EMBL/GenBank/DDBJ databases">
        <title>Quadrisphaera sp. strain DD2A genome sequencing and assembly.</title>
        <authorList>
            <person name="Kim I."/>
        </authorList>
    </citation>
    <scope>NUCLEOTIDE SEQUENCE [LARGE SCALE GENOMIC DNA]</scope>
    <source>
        <strain evidence="3 4">DD2A</strain>
    </source>
</reference>
<feature type="transmembrane region" description="Helical" evidence="1">
    <location>
        <begin position="202"/>
        <end position="223"/>
    </location>
</feature>
<dbReference type="Pfam" id="PF07786">
    <property type="entry name" value="HGSNAT_cat"/>
    <property type="match status" value="1"/>
</dbReference>
<dbReference type="PANTHER" id="PTHR31061">
    <property type="entry name" value="LD22376P"/>
    <property type="match status" value="1"/>
</dbReference>
<keyword evidence="1" id="KW-0812">Transmembrane</keyword>
<evidence type="ECO:0000259" key="2">
    <source>
        <dbReference type="Pfam" id="PF07786"/>
    </source>
</evidence>
<dbReference type="AlphaFoldDB" id="A0A5C8ZGM8"/>
<gene>
    <name evidence="3" type="ORF">FMM08_05510</name>
</gene>
<protein>
    <submittedName>
        <fullName evidence="3">DUF1624 domain-containing protein</fullName>
    </submittedName>
</protein>
<sequence length="426" mass="44193">MSTPEPAAPQPAARQRVAAVDVVRGLLLVVIVVSGSLVEPPAWFDHAPWAGAHPLDLVFPSFVLLMGVGLGFACSRGVQLSRLPRRVLVLLAAGLVYNAAVQWARLGTVDLDQLRWTGVLQVFALVTLVISLVHLVVRGWVAWTAVALAFAAGHTWLLARWAAACPGGELAPACNPSLGLDTALLPARHLYWQMDAGHDPEGLVAVLGACVTAAAGVAAAHALRGRRATPDDQAPGEPPAAGPVGGGLVGRGLAAAGLVGSGVVPAAARLVVVAAVLAGAGRAASLWVPPVKRLWTAPFGLSVAALVIALVAVVHLLVDAPWVEQRRARGPAAAAVAAGALRALREPFVALGRNSLLVYVGSEVLAAVLLLRPLRADPAIEPSHAQSLADRLAWLGSPQIGLSAALLAAWWLLAVLLHRRRWYLRA</sequence>